<evidence type="ECO:0000259" key="7">
    <source>
        <dbReference type="PROSITE" id="PS01031"/>
    </source>
</evidence>
<proteinExistence type="inferred from homology"/>
<feature type="domain" description="SHSP" evidence="7">
    <location>
        <begin position="7"/>
        <end position="114"/>
    </location>
</feature>
<keyword evidence="3" id="KW-0611">Plant defense</keyword>
<evidence type="ECO:0000256" key="5">
    <source>
        <dbReference type="RuleBase" id="RU003616"/>
    </source>
</evidence>
<dbReference type="KEGG" id="nta:107788369"/>
<dbReference type="STRING" id="4097.A0A1S3ZMD2"/>
<dbReference type="GO" id="GO:0006952">
    <property type="term" value="P:defense response"/>
    <property type="evidence" value="ECO:0007669"/>
    <property type="project" value="UniProtKB-KW"/>
</dbReference>
<dbReference type="Pfam" id="PF00011">
    <property type="entry name" value="HSP20"/>
    <property type="match status" value="1"/>
</dbReference>
<keyword evidence="2" id="KW-1003">Cell membrane</keyword>
<dbReference type="AlphaFoldDB" id="A0A1S3ZMD2"/>
<keyword evidence="8" id="KW-1185">Reference proteome</keyword>
<comment type="subcellular location">
    <subcellularLocation>
        <location evidence="1">Cell membrane</location>
        <topology evidence="1">Single-pass membrane protein</topology>
    </subcellularLocation>
</comment>
<accession>A0A1S3ZMD2</accession>
<evidence type="ECO:0000256" key="1">
    <source>
        <dbReference type="ARBA" id="ARBA00004162"/>
    </source>
</evidence>
<dbReference type="PANTHER" id="PTHR43670:SF107">
    <property type="entry name" value="17.8 KDA CLASS I HEAT SHOCK PROTEIN-LIKE"/>
    <property type="match status" value="1"/>
</dbReference>
<dbReference type="CDD" id="cd00298">
    <property type="entry name" value="ACD_sHsps_p23-like"/>
    <property type="match status" value="1"/>
</dbReference>
<dbReference type="Gene3D" id="2.60.40.790">
    <property type="match status" value="1"/>
</dbReference>
<dbReference type="OrthoDB" id="1226298at2759"/>
<protein>
    <submittedName>
        <fullName evidence="9">16.9 kDa class I heat shock protein 1-like</fullName>
    </submittedName>
    <submittedName>
        <fullName evidence="9">18.1 kDa class I heat shock protein-like</fullName>
    </submittedName>
</protein>
<dbReference type="PROSITE" id="PS01031">
    <property type="entry name" value="SHSP"/>
    <property type="match status" value="1"/>
</dbReference>
<dbReference type="InterPro" id="IPR002068">
    <property type="entry name" value="A-crystallin/Hsp20_dom"/>
</dbReference>
<dbReference type="SUPFAM" id="SSF49764">
    <property type="entry name" value="HSP20-like chaperones"/>
    <property type="match status" value="1"/>
</dbReference>
<dbReference type="PaxDb" id="4097-A0A1S3ZMD2"/>
<gene>
    <name evidence="9" type="primary">LOC107788369</name>
</gene>
<sequence>MEAKVGASEDRFEPSYEWLREQRHDVLLVHLPAEFKDKEGLKVQISSFGGLKVSGDRRVNKKRLRFFREFPVWKDYETDEIQAEFEKGVLKITLPKKITKPPPADEEKGSTKASKNSRLNKFTKVVFGVAAAVVVAAGLTGFAYYTFTFTVIED</sequence>
<evidence type="ECO:0000256" key="4">
    <source>
        <dbReference type="PROSITE-ProRule" id="PRU00285"/>
    </source>
</evidence>
<name>A0A1S3ZMD2_TOBAC</name>
<evidence type="ECO:0000313" key="9">
    <source>
        <dbReference type="RefSeq" id="XP_016465531.1"/>
    </source>
</evidence>
<evidence type="ECO:0000256" key="6">
    <source>
        <dbReference type="SAM" id="Phobius"/>
    </source>
</evidence>
<keyword evidence="6" id="KW-0472">Membrane</keyword>
<dbReference type="InterPro" id="IPR008978">
    <property type="entry name" value="HSP20-like_chaperone"/>
</dbReference>
<dbReference type="PANTHER" id="PTHR43670">
    <property type="entry name" value="HEAT SHOCK PROTEIN 26"/>
    <property type="match status" value="1"/>
</dbReference>
<keyword evidence="6" id="KW-1133">Transmembrane helix</keyword>
<reference evidence="8" key="1">
    <citation type="journal article" date="2014" name="Nat. Commun.">
        <title>The tobacco genome sequence and its comparison with those of tomato and potato.</title>
        <authorList>
            <person name="Sierro N."/>
            <person name="Battey J.N."/>
            <person name="Ouadi S."/>
            <person name="Bakaher N."/>
            <person name="Bovet L."/>
            <person name="Willig A."/>
            <person name="Goepfert S."/>
            <person name="Peitsch M.C."/>
            <person name="Ivanov N.V."/>
        </authorList>
    </citation>
    <scope>NUCLEOTIDE SEQUENCE [LARGE SCALE GENOMIC DNA]</scope>
</reference>
<dbReference type="Proteomes" id="UP000790787">
    <property type="component" value="Chromosome 22"/>
</dbReference>
<evidence type="ECO:0000256" key="2">
    <source>
        <dbReference type="ARBA" id="ARBA00022475"/>
    </source>
</evidence>
<dbReference type="RefSeq" id="XP_016465531.1">
    <property type="nucleotide sequence ID" value="XM_016610045.2"/>
</dbReference>
<organism evidence="8 9">
    <name type="scientific">Nicotiana tabacum</name>
    <name type="common">Common tobacco</name>
    <dbReference type="NCBI Taxonomy" id="4097"/>
    <lineage>
        <taxon>Eukaryota</taxon>
        <taxon>Viridiplantae</taxon>
        <taxon>Streptophyta</taxon>
        <taxon>Embryophyta</taxon>
        <taxon>Tracheophyta</taxon>
        <taxon>Spermatophyta</taxon>
        <taxon>Magnoliopsida</taxon>
        <taxon>eudicotyledons</taxon>
        <taxon>Gunneridae</taxon>
        <taxon>Pentapetalae</taxon>
        <taxon>asterids</taxon>
        <taxon>lamiids</taxon>
        <taxon>Solanales</taxon>
        <taxon>Solanaceae</taxon>
        <taxon>Nicotianoideae</taxon>
        <taxon>Nicotianeae</taxon>
        <taxon>Nicotiana</taxon>
    </lineage>
</organism>
<dbReference type="GO" id="GO:0005886">
    <property type="term" value="C:plasma membrane"/>
    <property type="evidence" value="ECO:0007669"/>
    <property type="project" value="UniProtKB-SubCell"/>
</dbReference>
<keyword evidence="6" id="KW-0812">Transmembrane</keyword>
<dbReference type="OMA" id="ANDEQCY"/>
<dbReference type="GO" id="GO:0034605">
    <property type="term" value="P:cellular response to heat"/>
    <property type="evidence" value="ECO:0000318"/>
    <property type="project" value="GO_Central"/>
</dbReference>
<comment type="similarity">
    <text evidence="4 5">Belongs to the small heat shock protein (HSP20) family.</text>
</comment>
<evidence type="ECO:0000256" key="3">
    <source>
        <dbReference type="ARBA" id="ARBA00022821"/>
    </source>
</evidence>
<dbReference type="RefSeq" id="XP_016465531.1">
    <property type="nucleotide sequence ID" value="XM_016610045.1"/>
</dbReference>
<evidence type="ECO:0000313" key="8">
    <source>
        <dbReference type="Proteomes" id="UP000790787"/>
    </source>
</evidence>
<dbReference type="GeneID" id="107788369"/>
<feature type="transmembrane region" description="Helical" evidence="6">
    <location>
        <begin position="125"/>
        <end position="147"/>
    </location>
</feature>
<reference evidence="9" key="2">
    <citation type="submission" date="2025-08" db="UniProtKB">
        <authorList>
            <consortium name="RefSeq"/>
        </authorList>
    </citation>
    <scope>IDENTIFICATION</scope>
    <source>
        <tissue evidence="9">Leaf</tissue>
    </source>
</reference>